<feature type="region of interest" description="Disordered" evidence="1">
    <location>
        <begin position="18"/>
        <end position="37"/>
    </location>
</feature>
<feature type="region of interest" description="Disordered" evidence="1">
    <location>
        <begin position="140"/>
        <end position="164"/>
    </location>
</feature>
<evidence type="ECO:0000313" key="3">
    <source>
        <dbReference type="Proteomes" id="UP000015106"/>
    </source>
</evidence>
<keyword evidence="3" id="KW-1185">Reference proteome</keyword>
<reference evidence="2" key="2">
    <citation type="submission" date="2018-03" db="EMBL/GenBank/DDBJ databases">
        <title>The Triticum urartu genome reveals the dynamic nature of wheat genome evolution.</title>
        <authorList>
            <person name="Ling H."/>
            <person name="Ma B."/>
            <person name="Shi X."/>
            <person name="Liu H."/>
            <person name="Dong L."/>
            <person name="Sun H."/>
            <person name="Cao Y."/>
            <person name="Gao Q."/>
            <person name="Zheng S."/>
            <person name="Li Y."/>
            <person name="Yu Y."/>
            <person name="Du H."/>
            <person name="Qi M."/>
            <person name="Li Y."/>
            <person name="Yu H."/>
            <person name="Cui Y."/>
            <person name="Wang N."/>
            <person name="Chen C."/>
            <person name="Wu H."/>
            <person name="Zhao Y."/>
            <person name="Zhang J."/>
            <person name="Li Y."/>
            <person name="Zhou W."/>
            <person name="Zhang B."/>
            <person name="Hu W."/>
            <person name="Eijk M."/>
            <person name="Tang J."/>
            <person name="Witsenboer H."/>
            <person name="Zhao S."/>
            <person name="Li Z."/>
            <person name="Zhang A."/>
            <person name="Wang D."/>
            <person name="Liang C."/>
        </authorList>
    </citation>
    <scope>NUCLEOTIDE SEQUENCE [LARGE SCALE GENOMIC DNA]</scope>
    <source>
        <strain evidence="2">cv. G1812</strain>
    </source>
</reference>
<name>A0A8R7UDH1_TRIUA</name>
<protein>
    <submittedName>
        <fullName evidence="2">Uncharacterized protein</fullName>
    </submittedName>
</protein>
<evidence type="ECO:0000313" key="2">
    <source>
        <dbReference type="EnsemblPlants" id="TuG1812G0500001444.01.T01"/>
    </source>
</evidence>
<proteinExistence type="predicted"/>
<reference evidence="2" key="3">
    <citation type="submission" date="2022-06" db="UniProtKB">
        <authorList>
            <consortium name="EnsemblPlants"/>
        </authorList>
    </citation>
    <scope>IDENTIFICATION</scope>
</reference>
<dbReference type="Gramene" id="TuG1812G0500001444.01.T01">
    <property type="protein sequence ID" value="TuG1812G0500001444.01.T01"/>
    <property type="gene ID" value="TuG1812G0500001444.01"/>
</dbReference>
<sequence length="164" mass="17775">MSKKNLVVFHLRSVSSSYTSAPPLQGRTTLDSPRSLTPSIESVGTYRLLLIPSTDSRTECSRPASISSSSISPVSASPSSFARRCRRLQRAPDRAHASRTEAPELRRNSCALPPPPYEEIAVVVYIRATSVPCLTRASSLHHGRIHPKPPPSSSVSGDRACRVT</sequence>
<evidence type="ECO:0000256" key="1">
    <source>
        <dbReference type="SAM" id="MobiDB-lite"/>
    </source>
</evidence>
<dbReference type="EnsemblPlants" id="TuG1812G0500001444.01.T01">
    <property type="protein sequence ID" value="TuG1812G0500001444.01.T01"/>
    <property type="gene ID" value="TuG1812G0500001444.01"/>
</dbReference>
<feature type="compositionally biased region" description="Low complexity" evidence="1">
    <location>
        <begin position="61"/>
        <end position="82"/>
    </location>
</feature>
<organism evidence="2 3">
    <name type="scientific">Triticum urartu</name>
    <name type="common">Red wild einkorn</name>
    <name type="synonym">Crithodium urartu</name>
    <dbReference type="NCBI Taxonomy" id="4572"/>
    <lineage>
        <taxon>Eukaryota</taxon>
        <taxon>Viridiplantae</taxon>
        <taxon>Streptophyta</taxon>
        <taxon>Embryophyta</taxon>
        <taxon>Tracheophyta</taxon>
        <taxon>Spermatophyta</taxon>
        <taxon>Magnoliopsida</taxon>
        <taxon>Liliopsida</taxon>
        <taxon>Poales</taxon>
        <taxon>Poaceae</taxon>
        <taxon>BOP clade</taxon>
        <taxon>Pooideae</taxon>
        <taxon>Triticodae</taxon>
        <taxon>Triticeae</taxon>
        <taxon>Triticinae</taxon>
        <taxon>Triticum</taxon>
    </lineage>
</organism>
<reference evidence="3" key="1">
    <citation type="journal article" date="2013" name="Nature">
        <title>Draft genome of the wheat A-genome progenitor Triticum urartu.</title>
        <authorList>
            <person name="Ling H.Q."/>
            <person name="Zhao S."/>
            <person name="Liu D."/>
            <person name="Wang J."/>
            <person name="Sun H."/>
            <person name="Zhang C."/>
            <person name="Fan H."/>
            <person name="Li D."/>
            <person name="Dong L."/>
            <person name="Tao Y."/>
            <person name="Gao C."/>
            <person name="Wu H."/>
            <person name="Li Y."/>
            <person name="Cui Y."/>
            <person name="Guo X."/>
            <person name="Zheng S."/>
            <person name="Wang B."/>
            <person name="Yu K."/>
            <person name="Liang Q."/>
            <person name="Yang W."/>
            <person name="Lou X."/>
            <person name="Chen J."/>
            <person name="Feng M."/>
            <person name="Jian J."/>
            <person name="Zhang X."/>
            <person name="Luo G."/>
            <person name="Jiang Y."/>
            <person name="Liu J."/>
            <person name="Wang Z."/>
            <person name="Sha Y."/>
            <person name="Zhang B."/>
            <person name="Wu H."/>
            <person name="Tang D."/>
            <person name="Shen Q."/>
            <person name="Xue P."/>
            <person name="Zou S."/>
            <person name="Wang X."/>
            <person name="Liu X."/>
            <person name="Wang F."/>
            <person name="Yang Y."/>
            <person name="An X."/>
            <person name="Dong Z."/>
            <person name="Zhang K."/>
            <person name="Zhang X."/>
            <person name="Luo M.C."/>
            <person name="Dvorak J."/>
            <person name="Tong Y."/>
            <person name="Wang J."/>
            <person name="Yang H."/>
            <person name="Li Z."/>
            <person name="Wang D."/>
            <person name="Zhang A."/>
            <person name="Wang J."/>
        </authorList>
    </citation>
    <scope>NUCLEOTIDE SEQUENCE</scope>
    <source>
        <strain evidence="3">cv. G1812</strain>
    </source>
</reference>
<dbReference type="Proteomes" id="UP000015106">
    <property type="component" value="Chromosome 5"/>
</dbReference>
<feature type="region of interest" description="Disordered" evidence="1">
    <location>
        <begin position="57"/>
        <end position="102"/>
    </location>
</feature>
<dbReference type="AlphaFoldDB" id="A0A8R7UDH1"/>
<feature type="compositionally biased region" description="Basic and acidic residues" evidence="1">
    <location>
        <begin position="90"/>
        <end position="102"/>
    </location>
</feature>
<accession>A0A8R7UDH1</accession>